<dbReference type="EMBL" id="FLYE01000006">
    <property type="protein sequence ID" value="SCA55896.1"/>
    <property type="molecule type" value="Genomic_DNA"/>
</dbReference>
<dbReference type="STRING" id="1867952.MTBPR1_140014"/>
<evidence type="ECO:0000313" key="2">
    <source>
        <dbReference type="EMBL" id="SCA55896.1"/>
    </source>
</evidence>
<organism evidence="2 3">
    <name type="scientific">Candidatus Terasakiella magnetica</name>
    <dbReference type="NCBI Taxonomy" id="1867952"/>
    <lineage>
        <taxon>Bacteria</taxon>
        <taxon>Pseudomonadati</taxon>
        <taxon>Pseudomonadota</taxon>
        <taxon>Alphaproteobacteria</taxon>
        <taxon>Rhodospirillales</taxon>
        <taxon>Terasakiellaceae</taxon>
        <taxon>Terasakiella</taxon>
    </lineage>
</organism>
<feature type="region of interest" description="Disordered" evidence="1">
    <location>
        <begin position="1"/>
        <end position="22"/>
    </location>
</feature>
<sequence length="51" mass="5917">MTINTHPHKQKTQFNTVESKEGISHSEYLTSFVKELARAQALHDHQKEVLQ</sequence>
<feature type="compositionally biased region" description="Basic residues" evidence="1">
    <location>
        <begin position="1"/>
        <end position="11"/>
    </location>
</feature>
<dbReference type="Proteomes" id="UP000231658">
    <property type="component" value="Unassembled WGS sequence"/>
</dbReference>
<dbReference type="AlphaFoldDB" id="A0A1C3RF30"/>
<protein>
    <submittedName>
        <fullName evidence="2">Uncharacterized protein</fullName>
    </submittedName>
</protein>
<name>A0A1C3RF30_9PROT</name>
<evidence type="ECO:0000313" key="3">
    <source>
        <dbReference type="Proteomes" id="UP000231658"/>
    </source>
</evidence>
<accession>A0A1C3RF30</accession>
<evidence type="ECO:0000256" key="1">
    <source>
        <dbReference type="SAM" id="MobiDB-lite"/>
    </source>
</evidence>
<gene>
    <name evidence="2" type="ORF">MTBPR1_140014</name>
</gene>
<proteinExistence type="predicted"/>
<keyword evidence="3" id="KW-1185">Reference proteome</keyword>
<reference evidence="2 3" key="1">
    <citation type="submission" date="2016-07" db="EMBL/GenBank/DDBJ databases">
        <authorList>
            <person name="Lefevre C.T."/>
        </authorList>
    </citation>
    <scope>NUCLEOTIDE SEQUENCE [LARGE SCALE GENOMIC DNA]</scope>
    <source>
        <strain evidence="2">PR1</strain>
    </source>
</reference>